<name>A0AAQ3T4K6_PASNO</name>
<dbReference type="Proteomes" id="UP001341281">
    <property type="component" value="Chromosome 03"/>
</dbReference>
<dbReference type="AlphaFoldDB" id="A0AAQ3T4K6"/>
<reference evidence="1 2" key="1">
    <citation type="submission" date="2024-02" db="EMBL/GenBank/DDBJ databases">
        <title>High-quality chromosome-scale genome assembly of Pensacola bahiagrass (Paspalum notatum Flugge var. saurae).</title>
        <authorList>
            <person name="Vega J.M."/>
            <person name="Podio M."/>
            <person name="Orjuela J."/>
            <person name="Siena L.A."/>
            <person name="Pessino S.C."/>
            <person name="Combes M.C."/>
            <person name="Mariac C."/>
            <person name="Albertini E."/>
            <person name="Pupilli F."/>
            <person name="Ortiz J.P.A."/>
            <person name="Leblanc O."/>
        </authorList>
    </citation>
    <scope>NUCLEOTIDE SEQUENCE [LARGE SCALE GENOMIC DNA]</scope>
    <source>
        <strain evidence="1">R1</strain>
        <tissue evidence="1">Leaf</tissue>
    </source>
</reference>
<evidence type="ECO:0000313" key="2">
    <source>
        <dbReference type="Proteomes" id="UP001341281"/>
    </source>
</evidence>
<keyword evidence="2" id="KW-1185">Reference proteome</keyword>
<dbReference type="EMBL" id="CP144747">
    <property type="protein sequence ID" value="WVZ65809.1"/>
    <property type="molecule type" value="Genomic_DNA"/>
</dbReference>
<proteinExistence type="predicted"/>
<accession>A0AAQ3T4K6</accession>
<gene>
    <name evidence="1" type="ORF">U9M48_015113</name>
</gene>
<protein>
    <submittedName>
        <fullName evidence="1">Uncharacterized protein</fullName>
    </submittedName>
</protein>
<sequence>MLTARSRLGGSRSGGARSFPFFTSWSLGRQNAALTLDSPKTIGTDRMYKGKDGSRPGTPRHARLTTQMVAAAQIAPPSNDDDDEYWATALTQKESKTVGVLCPRRCARGR</sequence>
<organism evidence="1 2">
    <name type="scientific">Paspalum notatum var. saurae</name>
    <dbReference type="NCBI Taxonomy" id="547442"/>
    <lineage>
        <taxon>Eukaryota</taxon>
        <taxon>Viridiplantae</taxon>
        <taxon>Streptophyta</taxon>
        <taxon>Embryophyta</taxon>
        <taxon>Tracheophyta</taxon>
        <taxon>Spermatophyta</taxon>
        <taxon>Magnoliopsida</taxon>
        <taxon>Liliopsida</taxon>
        <taxon>Poales</taxon>
        <taxon>Poaceae</taxon>
        <taxon>PACMAD clade</taxon>
        <taxon>Panicoideae</taxon>
        <taxon>Andropogonodae</taxon>
        <taxon>Paspaleae</taxon>
        <taxon>Paspalinae</taxon>
        <taxon>Paspalum</taxon>
    </lineage>
</organism>
<evidence type="ECO:0000313" key="1">
    <source>
        <dbReference type="EMBL" id="WVZ65809.1"/>
    </source>
</evidence>